<organism evidence="6">
    <name type="scientific">Navicula veneta</name>
    <dbReference type="NCBI Taxonomy" id="138539"/>
    <lineage>
        <taxon>Eukaryota</taxon>
        <taxon>Sar</taxon>
        <taxon>Stramenopiles</taxon>
        <taxon>Ochrophyta</taxon>
        <taxon>Bacillariophyta</taxon>
        <taxon>Bacillariophyceae</taxon>
        <taxon>Bacillariophycidae</taxon>
        <taxon>Naviculales</taxon>
        <taxon>Naviculaceae</taxon>
        <taxon>Navicula</taxon>
    </lineage>
</organism>
<dbReference type="HAMAP" id="MF_01315">
    <property type="entry name" value="Ribosomal_uS13"/>
    <property type="match status" value="1"/>
</dbReference>
<dbReference type="FunFam" id="1.10.8.50:FF:000001">
    <property type="entry name" value="30S ribosomal protein S13"/>
    <property type="match status" value="1"/>
</dbReference>
<dbReference type="GO" id="GO:0015935">
    <property type="term" value="C:small ribosomal subunit"/>
    <property type="evidence" value="ECO:0007669"/>
    <property type="project" value="TreeGrafter"/>
</dbReference>
<evidence type="ECO:0000256" key="4">
    <source>
        <dbReference type="RuleBase" id="RU003830"/>
    </source>
</evidence>
<name>A0A8F1B867_9STRA</name>
<dbReference type="GeneID" id="67123897"/>
<keyword evidence="3 4" id="KW-0687">Ribonucleoprotein</keyword>
<gene>
    <name evidence="6" type="primary">rps13</name>
</gene>
<dbReference type="AlphaFoldDB" id="A0A8F1B867"/>
<protein>
    <submittedName>
        <fullName evidence="6">Ribosomal protein S13</fullName>
    </submittedName>
</protein>
<dbReference type="SUPFAM" id="SSF46946">
    <property type="entry name" value="S13-like H2TH domain"/>
    <property type="match status" value="1"/>
</dbReference>
<dbReference type="PANTHER" id="PTHR10871">
    <property type="entry name" value="30S RIBOSOMAL PROTEIN S13/40S RIBOSOMAL PROTEIN S18"/>
    <property type="match status" value="1"/>
</dbReference>
<dbReference type="GO" id="GO:0006412">
    <property type="term" value="P:translation"/>
    <property type="evidence" value="ECO:0007669"/>
    <property type="project" value="InterPro"/>
</dbReference>
<comment type="similarity">
    <text evidence="1 4">Belongs to the universal ribosomal protein uS13 family.</text>
</comment>
<accession>A0A8F1B867</accession>
<proteinExistence type="inferred from homology"/>
<dbReference type="PANTHER" id="PTHR10871:SF1">
    <property type="entry name" value="SMALL RIBOSOMAL SUBUNIT PROTEIN US13M"/>
    <property type="match status" value="1"/>
</dbReference>
<reference evidence="6" key="1">
    <citation type="journal article" date="2021" name="Ecol Indic">
        <title>Morphological and molecular identification reveals that waters from an isolated oasis in Tamanrasset (extreme South of Algerian Sahara) are colonized by opportunistic and pollution-tolerant diatom species.</title>
        <authorList>
            <person name="Gastineau R."/>
            <person name="Hamedi C."/>
            <person name="Baba Hamed M.B."/>
            <person name="Abi-Ayad S.-M.E.-A."/>
            <person name="Bak M."/>
            <person name="Lemieux C."/>
            <person name="Turmel M."/>
            <person name="Dobosz S."/>
            <person name="Wrobel R.J."/>
            <person name="Kierzek A."/>
            <person name="Lange-Bertalot H."/>
            <person name="Witkowski A."/>
        </authorList>
    </citation>
    <scope>NUCLEOTIDE SEQUENCE</scope>
    <source>
        <strain evidence="6">SZCZR1826</strain>
    </source>
</reference>
<evidence type="ECO:0000313" key="6">
    <source>
        <dbReference type="EMBL" id="QWM93660.1"/>
    </source>
</evidence>
<geneLocation type="mitochondrion" evidence="6"/>
<dbReference type="EMBL" id="MT383644">
    <property type="protein sequence ID" value="QWM93660.1"/>
    <property type="molecule type" value="Genomic_DNA"/>
</dbReference>
<dbReference type="Gene3D" id="1.10.8.50">
    <property type="match status" value="1"/>
</dbReference>
<keyword evidence="6" id="KW-0496">Mitochondrion</keyword>
<dbReference type="InterPro" id="IPR027437">
    <property type="entry name" value="Rbsml_uS13_C"/>
</dbReference>
<evidence type="ECO:0000256" key="3">
    <source>
        <dbReference type="ARBA" id="ARBA00023274"/>
    </source>
</evidence>
<dbReference type="GO" id="GO:0003723">
    <property type="term" value="F:RNA binding"/>
    <property type="evidence" value="ECO:0007669"/>
    <property type="project" value="InterPro"/>
</dbReference>
<feature type="region of interest" description="Disordered" evidence="5">
    <location>
        <begin position="96"/>
        <end position="115"/>
    </location>
</feature>
<dbReference type="Pfam" id="PF00416">
    <property type="entry name" value="Ribosomal_S13"/>
    <property type="match status" value="1"/>
</dbReference>
<evidence type="ECO:0000256" key="5">
    <source>
        <dbReference type="SAM" id="MobiDB-lite"/>
    </source>
</evidence>
<dbReference type="InterPro" id="IPR010979">
    <property type="entry name" value="Ribosomal_uS13-like_H2TH"/>
</dbReference>
<dbReference type="GO" id="GO:0003735">
    <property type="term" value="F:structural constituent of ribosome"/>
    <property type="evidence" value="ECO:0007669"/>
    <property type="project" value="InterPro"/>
</dbReference>
<dbReference type="PIRSF" id="PIRSF002134">
    <property type="entry name" value="Ribosomal_S13"/>
    <property type="match status" value="1"/>
</dbReference>
<dbReference type="Gene3D" id="4.10.910.10">
    <property type="entry name" value="30s ribosomal protein s13, domain 2"/>
    <property type="match status" value="1"/>
</dbReference>
<dbReference type="GO" id="GO:0005739">
    <property type="term" value="C:mitochondrion"/>
    <property type="evidence" value="ECO:0007669"/>
    <property type="project" value="TreeGrafter"/>
</dbReference>
<dbReference type="RefSeq" id="YP_010134170.1">
    <property type="nucleotide sequence ID" value="NC_056793.1"/>
</dbReference>
<dbReference type="PROSITE" id="PS50159">
    <property type="entry name" value="RIBOSOMAL_S13_2"/>
    <property type="match status" value="1"/>
</dbReference>
<sequence length="115" mass="13394">MIYLFESKLPETKSIYFALKYIYGIGKNRSFLICKKLGFLPNVKVKNLSSSQINQISKFIESSNFILANDLRRLNLLNKQKLLAIKSYRGLRRKKGFPVRGQRTHTNAKTAKRIR</sequence>
<evidence type="ECO:0000256" key="1">
    <source>
        <dbReference type="ARBA" id="ARBA00008080"/>
    </source>
</evidence>
<evidence type="ECO:0000256" key="2">
    <source>
        <dbReference type="ARBA" id="ARBA00022980"/>
    </source>
</evidence>
<keyword evidence="2 4" id="KW-0689">Ribosomal protein</keyword>
<dbReference type="InterPro" id="IPR001892">
    <property type="entry name" value="Ribosomal_uS13"/>
</dbReference>